<protein>
    <submittedName>
        <fullName evidence="2">V-type ATP synthase subunit E</fullName>
    </submittedName>
</protein>
<evidence type="ECO:0000313" key="3">
    <source>
        <dbReference type="Proteomes" id="UP001209229"/>
    </source>
</evidence>
<name>A0AAE3SEE8_9BACT</name>
<keyword evidence="3" id="KW-1185">Reference proteome</keyword>
<reference evidence="2" key="1">
    <citation type="submission" date="2022-10" db="EMBL/GenBank/DDBJ databases">
        <authorList>
            <person name="Yu W.X."/>
        </authorList>
    </citation>
    <scope>NUCLEOTIDE SEQUENCE</scope>
    <source>
        <strain evidence="2">AAT</strain>
    </source>
</reference>
<keyword evidence="1" id="KW-0175">Coiled coil</keyword>
<evidence type="ECO:0000313" key="2">
    <source>
        <dbReference type="EMBL" id="MCW3786388.1"/>
    </source>
</evidence>
<sequence>MQSKLQELTDKLYAEGVQKANHEAEAILEKARKEAEEILSEAKSKASGIIEDANEKAAEKQRNVDAEIKLASQQAISSLQQKIGQSIAVQVAEPSLKEVFSDKEYVQSLILKVVEGWSKTGNFDINVVLSESDKAEMEKFLKNNLAAEMNKGLSFESDQSVKAGFKVGPADGSYVISFEEGDFQNFFKSFLRPKTNQLLFEEE</sequence>
<dbReference type="CDD" id="cd06503">
    <property type="entry name" value="ATP-synt_Fo_b"/>
    <property type="match status" value="1"/>
</dbReference>
<comment type="caution">
    <text evidence="2">The sequence shown here is derived from an EMBL/GenBank/DDBJ whole genome shotgun (WGS) entry which is preliminary data.</text>
</comment>
<dbReference type="EMBL" id="JAPDPJ010000013">
    <property type="protein sequence ID" value="MCW3786388.1"/>
    <property type="molecule type" value="Genomic_DNA"/>
</dbReference>
<dbReference type="SUPFAM" id="SSF160527">
    <property type="entry name" value="V-type ATPase subunit E-like"/>
    <property type="match status" value="1"/>
</dbReference>
<accession>A0AAE3SEE8</accession>
<dbReference type="Proteomes" id="UP001209229">
    <property type="component" value="Unassembled WGS sequence"/>
</dbReference>
<proteinExistence type="predicted"/>
<evidence type="ECO:0000256" key="1">
    <source>
        <dbReference type="SAM" id="Coils"/>
    </source>
</evidence>
<dbReference type="Gene3D" id="1.20.5.2950">
    <property type="match status" value="1"/>
</dbReference>
<feature type="coiled-coil region" evidence="1">
    <location>
        <begin position="14"/>
        <end position="70"/>
    </location>
</feature>
<gene>
    <name evidence="2" type="ORF">OM075_07910</name>
</gene>
<organism evidence="2 3">
    <name type="scientific">Plebeiibacterium sediminum</name>
    <dbReference type="NCBI Taxonomy" id="2992112"/>
    <lineage>
        <taxon>Bacteria</taxon>
        <taxon>Pseudomonadati</taxon>
        <taxon>Bacteroidota</taxon>
        <taxon>Bacteroidia</taxon>
        <taxon>Marinilabiliales</taxon>
        <taxon>Marinilabiliaceae</taxon>
        <taxon>Plebeiibacterium</taxon>
    </lineage>
</organism>
<dbReference type="AlphaFoldDB" id="A0AAE3SEE8"/>
<dbReference type="RefSeq" id="WP_301189952.1">
    <property type="nucleotide sequence ID" value="NZ_JAPDPJ010000013.1"/>
</dbReference>